<gene>
    <name evidence="1" type="ORF">CO058_00115</name>
</gene>
<sequence length="334" mass="38253">MKKLLTKNCNLTAPGGDNYKWKEVETSLLCVEKGWHLIKITASAKNAKQKNSTDDDDLRMVLNGYELGKYEIPQGQEHYEGFDNASSWNGATLKGNSKTIYLFFYATQVGNNQLQFYADRNPHLESIEFYKLDTEETFSLKDLNPSNIEDVDRSGIPWMSFIFIGPQPKTFEVTASAQSGKQKSSTDGDNLKVLLNGKIIQNENSPTSDKYKNFYFSGDQLQGTQKTLTIQNKDFTSLENSVEIWYDQSPTINQINIKFSENYANLSEFSDSSSQKDLIYLSLHAFAHLMQVARKKYTAEFMRNAISQNPKNLVFEEERELAKLTRKDIKKYFT</sequence>
<organism evidence="1 2">
    <name type="scientific">candidate division WWE3 bacterium CG_4_9_14_0_2_um_filter_35_11</name>
    <dbReference type="NCBI Taxonomy" id="1975077"/>
    <lineage>
        <taxon>Bacteria</taxon>
        <taxon>Katanobacteria</taxon>
    </lineage>
</organism>
<evidence type="ECO:0000313" key="2">
    <source>
        <dbReference type="Proteomes" id="UP000229756"/>
    </source>
</evidence>
<accession>A0A2M8EMV6</accession>
<dbReference type="EMBL" id="PFSJ01000002">
    <property type="protein sequence ID" value="PJC24066.1"/>
    <property type="molecule type" value="Genomic_DNA"/>
</dbReference>
<dbReference type="AlphaFoldDB" id="A0A2M8EMV6"/>
<evidence type="ECO:0000313" key="1">
    <source>
        <dbReference type="EMBL" id="PJC24066.1"/>
    </source>
</evidence>
<comment type="caution">
    <text evidence="1">The sequence shown here is derived from an EMBL/GenBank/DDBJ whole genome shotgun (WGS) entry which is preliminary data.</text>
</comment>
<dbReference type="Proteomes" id="UP000229756">
    <property type="component" value="Unassembled WGS sequence"/>
</dbReference>
<proteinExistence type="predicted"/>
<protein>
    <submittedName>
        <fullName evidence="1">Uncharacterized protein</fullName>
    </submittedName>
</protein>
<name>A0A2M8EMV6_UNCKA</name>
<reference evidence="2" key="1">
    <citation type="submission" date="2017-09" db="EMBL/GenBank/DDBJ databases">
        <title>Depth-based differentiation of microbial function through sediment-hosted aquifers and enrichment of novel symbionts in the deep terrestrial subsurface.</title>
        <authorList>
            <person name="Probst A.J."/>
            <person name="Ladd B."/>
            <person name="Jarett J.K."/>
            <person name="Geller-Mcgrath D.E."/>
            <person name="Sieber C.M.K."/>
            <person name="Emerson J.B."/>
            <person name="Anantharaman K."/>
            <person name="Thomas B.C."/>
            <person name="Malmstrom R."/>
            <person name="Stieglmeier M."/>
            <person name="Klingl A."/>
            <person name="Woyke T."/>
            <person name="Ryan C.M."/>
            <person name="Banfield J.F."/>
        </authorList>
    </citation>
    <scope>NUCLEOTIDE SEQUENCE [LARGE SCALE GENOMIC DNA]</scope>
</reference>